<keyword evidence="4" id="KW-0206">Cytoskeleton</keyword>
<dbReference type="Pfam" id="PF08687">
    <property type="entry name" value="ASD2"/>
    <property type="match status" value="1"/>
</dbReference>
<dbReference type="Gene3D" id="6.10.250.3120">
    <property type="match status" value="1"/>
</dbReference>
<reference evidence="6" key="2">
    <citation type="submission" date="2025-09" db="UniProtKB">
        <authorList>
            <consortium name="Ensembl"/>
        </authorList>
    </citation>
    <scope>IDENTIFICATION</scope>
</reference>
<organism evidence="6 7">
    <name type="scientific">Podarcis muralis</name>
    <name type="common">Wall lizard</name>
    <name type="synonym">Lacerta muralis</name>
    <dbReference type="NCBI Taxonomy" id="64176"/>
    <lineage>
        <taxon>Eukaryota</taxon>
        <taxon>Metazoa</taxon>
        <taxon>Chordata</taxon>
        <taxon>Craniata</taxon>
        <taxon>Vertebrata</taxon>
        <taxon>Euteleostomi</taxon>
        <taxon>Lepidosauria</taxon>
        <taxon>Squamata</taxon>
        <taxon>Bifurcata</taxon>
        <taxon>Unidentata</taxon>
        <taxon>Episquamata</taxon>
        <taxon>Laterata</taxon>
        <taxon>Lacertibaenia</taxon>
        <taxon>Lacertidae</taxon>
        <taxon>Podarcis</taxon>
    </lineage>
</organism>
<proteinExistence type="inferred from homology"/>
<evidence type="ECO:0000256" key="1">
    <source>
        <dbReference type="ARBA" id="ARBA00004245"/>
    </source>
</evidence>
<keyword evidence="7" id="KW-1185">Reference proteome</keyword>
<feature type="domain" description="ASD2" evidence="5">
    <location>
        <begin position="1"/>
        <end position="113"/>
    </location>
</feature>
<dbReference type="PANTHER" id="PTHR15012:SF33">
    <property type="entry name" value="PROTEIN SHROOM3"/>
    <property type="match status" value="1"/>
</dbReference>
<dbReference type="GO" id="GO:0030864">
    <property type="term" value="C:cortical actin cytoskeleton"/>
    <property type="evidence" value="ECO:0007669"/>
    <property type="project" value="TreeGrafter"/>
</dbReference>
<dbReference type="GO" id="GO:0007015">
    <property type="term" value="P:actin filament organization"/>
    <property type="evidence" value="ECO:0007669"/>
    <property type="project" value="TreeGrafter"/>
</dbReference>
<evidence type="ECO:0000256" key="3">
    <source>
        <dbReference type="ARBA" id="ARBA00022490"/>
    </source>
</evidence>
<dbReference type="PROSITE" id="PS51307">
    <property type="entry name" value="ASD2"/>
    <property type="match status" value="1"/>
</dbReference>
<evidence type="ECO:0000313" key="6">
    <source>
        <dbReference type="Ensembl" id="ENSPMRP00000031589.1"/>
    </source>
</evidence>
<accession>A0A670K7G9</accession>
<dbReference type="Ensembl" id="ENSPMRT00000033506.1">
    <property type="protein sequence ID" value="ENSPMRP00000031589.1"/>
    <property type="gene ID" value="ENSPMRG00000020461.1"/>
</dbReference>
<dbReference type="AlphaFoldDB" id="A0A670K7G9"/>
<evidence type="ECO:0000256" key="4">
    <source>
        <dbReference type="ARBA" id="ARBA00023212"/>
    </source>
</evidence>
<comment type="similarity">
    <text evidence="2">Belongs to the shroom family.</text>
</comment>
<sequence>HNVTNQVKVVNPIVFLCGTCDSEDVDNQEWSSLNKKRKMLAGQHEDARELKENLDRREHVVLDILCNYLSGEQLQDYQHFVKMKSGLLIEERELDDKIKLGQEQLKCLLESLPTDFLQARIQGCLHAERCTW</sequence>
<evidence type="ECO:0000313" key="7">
    <source>
        <dbReference type="Proteomes" id="UP000472272"/>
    </source>
</evidence>
<dbReference type="GO" id="GO:0043296">
    <property type="term" value="C:apical junction complex"/>
    <property type="evidence" value="ECO:0007669"/>
    <property type="project" value="TreeGrafter"/>
</dbReference>
<dbReference type="GO" id="GO:0051015">
    <property type="term" value="F:actin filament binding"/>
    <property type="evidence" value="ECO:0007669"/>
    <property type="project" value="InterPro"/>
</dbReference>
<dbReference type="GO" id="GO:0016324">
    <property type="term" value="C:apical plasma membrane"/>
    <property type="evidence" value="ECO:0007669"/>
    <property type="project" value="TreeGrafter"/>
</dbReference>
<comment type="subcellular location">
    <subcellularLocation>
        <location evidence="1">Cytoplasm</location>
        <location evidence="1">Cytoskeleton</location>
    </subcellularLocation>
</comment>
<protein>
    <recommendedName>
        <fullName evidence="5">ASD2 domain-containing protein</fullName>
    </recommendedName>
</protein>
<dbReference type="InterPro" id="IPR014799">
    <property type="entry name" value="ASD2_dom"/>
</dbReference>
<dbReference type="Proteomes" id="UP000472272">
    <property type="component" value="Unplaced"/>
</dbReference>
<dbReference type="GO" id="GO:0005912">
    <property type="term" value="C:adherens junction"/>
    <property type="evidence" value="ECO:0007669"/>
    <property type="project" value="TreeGrafter"/>
</dbReference>
<reference evidence="6" key="1">
    <citation type="submission" date="2025-08" db="UniProtKB">
        <authorList>
            <consortium name="Ensembl"/>
        </authorList>
    </citation>
    <scope>IDENTIFICATION</scope>
</reference>
<name>A0A670K7G9_PODMU</name>
<dbReference type="OMA" id="HAERCTW"/>
<dbReference type="GeneTree" id="ENSGT00940000157778"/>
<evidence type="ECO:0000259" key="5">
    <source>
        <dbReference type="PROSITE" id="PS51307"/>
    </source>
</evidence>
<dbReference type="InterPro" id="IPR027685">
    <property type="entry name" value="Shroom_fam"/>
</dbReference>
<evidence type="ECO:0000256" key="2">
    <source>
        <dbReference type="ARBA" id="ARBA00006469"/>
    </source>
</evidence>
<dbReference type="PANTHER" id="PTHR15012">
    <property type="entry name" value="APICAL PROTEIN/SHROOM-RELATED"/>
    <property type="match status" value="1"/>
</dbReference>
<keyword evidence="3" id="KW-0963">Cytoplasm</keyword>